<evidence type="ECO:0000259" key="4">
    <source>
        <dbReference type="PROSITE" id="PS51795"/>
    </source>
</evidence>
<feature type="zinc finger region" description="FLZ-type" evidence="3">
    <location>
        <begin position="26"/>
        <end position="70"/>
    </location>
</feature>
<dbReference type="EMBL" id="GBRH01164671">
    <property type="protein sequence ID" value="JAE33225.1"/>
    <property type="molecule type" value="Transcribed_RNA"/>
</dbReference>
<keyword evidence="2" id="KW-0479">Metal-binding</keyword>
<proteinExistence type="inferred from homology"/>
<evidence type="ECO:0000313" key="5">
    <source>
        <dbReference type="EMBL" id="JAE33225.1"/>
    </source>
</evidence>
<name>A0A0A9H7R7_ARUDO</name>
<feature type="domain" description="FLZ-type" evidence="4">
    <location>
        <begin position="26"/>
        <end position="70"/>
    </location>
</feature>
<dbReference type="PANTHER" id="PTHR46868">
    <property type="entry name" value="FCS-LIKE ZINC FINGER 11"/>
    <property type="match status" value="1"/>
</dbReference>
<comment type="similarity">
    <text evidence="1">Belongs to the FLZ family.</text>
</comment>
<reference evidence="5" key="1">
    <citation type="submission" date="2014-09" db="EMBL/GenBank/DDBJ databases">
        <authorList>
            <person name="Magalhaes I.L.F."/>
            <person name="Oliveira U."/>
            <person name="Santos F.R."/>
            <person name="Vidigal T.H.D.A."/>
            <person name="Brescovit A.D."/>
            <person name="Santos A.J."/>
        </authorList>
    </citation>
    <scope>NUCLEOTIDE SEQUENCE</scope>
    <source>
        <tissue evidence="5">Shoot tissue taken approximately 20 cm above the soil surface</tissue>
    </source>
</reference>
<organism evidence="5">
    <name type="scientific">Arundo donax</name>
    <name type="common">Giant reed</name>
    <name type="synonym">Donax arundinaceus</name>
    <dbReference type="NCBI Taxonomy" id="35708"/>
    <lineage>
        <taxon>Eukaryota</taxon>
        <taxon>Viridiplantae</taxon>
        <taxon>Streptophyta</taxon>
        <taxon>Embryophyta</taxon>
        <taxon>Tracheophyta</taxon>
        <taxon>Spermatophyta</taxon>
        <taxon>Magnoliopsida</taxon>
        <taxon>Liliopsida</taxon>
        <taxon>Poales</taxon>
        <taxon>Poaceae</taxon>
        <taxon>PACMAD clade</taxon>
        <taxon>Arundinoideae</taxon>
        <taxon>Arundineae</taxon>
        <taxon>Arundo</taxon>
    </lineage>
</organism>
<accession>A0A0A9H7R7</accession>
<dbReference type="Pfam" id="PF04570">
    <property type="entry name" value="zf-FLZ"/>
    <property type="match status" value="1"/>
</dbReference>
<reference evidence="5" key="2">
    <citation type="journal article" date="2015" name="Data Brief">
        <title>Shoot transcriptome of the giant reed, Arundo donax.</title>
        <authorList>
            <person name="Barrero R.A."/>
            <person name="Guerrero F.D."/>
            <person name="Moolhuijzen P."/>
            <person name="Goolsby J.A."/>
            <person name="Tidwell J."/>
            <person name="Bellgard S.E."/>
            <person name="Bellgard M.I."/>
        </authorList>
    </citation>
    <scope>NUCLEOTIDE SEQUENCE</scope>
    <source>
        <tissue evidence="5">Shoot tissue taken approximately 20 cm above the soil surface</tissue>
    </source>
</reference>
<evidence type="ECO:0000256" key="1">
    <source>
        <dbReference type="ARBA" id="ARBA00009374"/>
    </source>
</evidence>
<dbReference type="InterPro" id="IPR044585">
    <property type="entry name" value="FLZ10/11"/>
</dbReference>
<dbReference type="PROSITE" id="PS51795">
    <property type="entry name" value="ZF_FLZ"/>
    <property type="match status" value="1"/>
</dbReference>
<evidence type="ECO:0000256" key="2">
    <source>
        <dbReference type="ARBA" id="ARBA00022723"/>
    </source>
</evidence>
<sequence>MEAMELKEGAESYWLVKCSGDAGEEFLTSSCLSCNKKMEGNDACNISRGEKAFCSGNCKDQEILIEEEEDNSTAVSSLTSIGSTSSLNDDIFMAGMVVLTGLVDAELP</sequence>
<dbReference type="InterPro" id="IPR007650">
    <property type="entry name" value="Zf-FLZ_dom"/>
</dbReference>
<dbReference type="GO" id="GO:0046872">
    <property type="term" value="F:metal ion binding"/>
    <property type="evidence" value="ECO:0007669"/>
    <property type="project" value="UniProtKB-KW"/>
</dbReference>
<evidence type="ECO:0000256" key="3">
    <source>
        <dbReference type="PROSITE-ProRule" id="PRU01131"/>
    </source>
</evidence>
<dbReference type="PANTHER" id="PTHR46868:SF10">
    <property type="entry name" value="OS05G0180500 PROTEIN"/>
    <property type="match status" value="1"/>
</dbReference>
<dbReference type="AlphaFoldDB" id="A0A0A9H7R7"/>
<protein>
    <recommendedName>
        <fullName evidence="4">FLZ-type domain-containing protein</fullName>
    </recommendedName>
</protein>